<dbReference type="Proteomes" id="UP000604046">
    <property type="component" value="Unassembled WGS sequence"/>
</dbReference>
<feature type="region of interest" description="Disordered" evidence="1">
    <location>
        <begin position="5052"/>
        <end position="5079"/>
    </location>
</feature>
<dbReference type="OrthoDB" id="125159at2759"/>
<proteinExistence type="predicted"/>
<feature type="region of interest" description="Disordered" evidence="1">
    <location>
        <begin position="2588"/>
        <end position="2652"/>
    </location>
</feature>
<gene>
    <name evidence="2" type="ORF">SNAT2548_LOCUS8259</name>
</gene>
<dbReference type="SUPFAM" id="SSF56672">
    <property type="entry name" value="DNA/RNA polymerases"/>
    <property type="match status" value="1"/>
</dbReference>
<organism evidence="2 3">
    <name type="scientific">Symbiodinium natans</name>
    <dbReference type="NCBI Taxonomy" id="878477"/>
    <lineage>
        <taxon>Eukaryota</taxon>
        <taxon>Sar</taxon>
        <taxon>Alveolata</taxon>
        <taxon>Dinophyceae</taxon>
        <taxon>Suessiales</taxon>
        <taxon>Symbiodiniaceae</taxon>
        <taxon>Symbiodinium</taxon>
    </lineage>
</organism>
<dbReference type="InterPro" id="IPR043502">
    <property type="entry name" value="DNA/RNA_pol_sf"/>
</dbReference>
<keyword evidence="3" id="KW-1185">Reference proteome</keyword>
<dbReference type="GO" id="GO:0003677">
    <property type="term" value="F:DNA binding"/>
    <property type="evidence" value="ECO:0007669"/>
    <property type="project" value="InterPro"/>
</dbReference>
<accession>A0A812KD73</accession>
<evidence type="ECO:0000256" key="1">
    <source>
        <dbReference type="SAM" id="MobiDB-lite"/>
    </source>
</evidence>
<evidence type="ECO:0000313" key="3">
    <source>
        <dbReference type="Proteomes" id="UP000604046"/>
    </source>
</evidence>
<feature type="compositionally biased region" description="Pro residues" evidence="1">
    <location>
        <begin position="5057"/>
        <end position="5070"/>
    </location>
</feature>
<dbReference type="PANTHER" id="PTHR33050:SF7">
    <property type="entry name" value="RIBONUCLEASE H"/>
    <property type="match status" value="1"/>
</dbReference>
<comment type="caution">
    <text evidence="2">The sequence shown here is derived from an EMBL/GenBank/DDBJ whole genome shotgun (WGS) entry which is preliminary data.</text>
</comment>
<feature type="compositionally biased region" description="Basic and acidic residues" evidence="1">
    <location>
        <begin position="2618"/>
        <end position="2627"/>
    </location>
</feature>
<protein>
    <submittedName>
        <fullName evidence="2">Uncharacterized protein</fullName>
    </submittedName>
</protein>
<dbReference type="PANTHER" id="PTHR33050">
    <property type="entry name" value="REVERSE TRANSCRIPTASE DOMAIN-CONTAINING PROTEIN"/>
    <property type="match status" value="1"/>
</dbReference>
<dbReference type="EMBL" id="CAJNDS010000606">
    <property type="protein sequence ID" value="CAE7222233.1"/>
    <property type="molecule type" value="Genomic_DNA"/>
</dbReference>
<name>A0A812KD73_9DINO</name>
<dbReference type="SUPFAM" id="SSF56349">
    <property type="entry name" value="DNA breaking-rejoining enzymes"/>
    <property type="match status" value="1"/>
</dbReference>
<dbReference type="InterPro" id="IPR011010">
    <property type="entry name" value="DNA_brk_join_enz"/>
</dbReference>
<sequence>MANAADSQPFFEQHARKIGMEQQLLDKFIAGGVKTVSMAAYAATQPGQPLTDREVSTLCTSLGQNNPTLAQMTVVKRLLFECQTMSLANLKATVERQPDSVLRKLPGAERAQRLELQAQRLGGLSIEHDLEPAFSVYDAVSTQVEQGSLKYLHPSKIPTRRQELAQGKPAKELVLDASGDGLSVQDKSSKVEAQLGSDMATYRALQRRGLAYDLVGVLSFKVHEKWLQKAFATLQTPAPPGFNRPTLQQVLRADRALWMELGSKQPTLTRAAANAPLAGRPDDESVLNFLWTGQGDKEFDELARQNPLSLLPGLERRRRAARTNLDSAKSDEREKYTLLLADVIRQAKLPVVAQLDAVNDDGRSWKRIFGTRRSKTLRNRFRSWRAFSRWLETSYHKVWPSSIVPLLEYADEKYNDDCGKTVLPSFQAALSVLEQAGRVPEAEMLSRDPTWLAQLASYTADLEAAQPERKQAPLFTVAIVVALELYVCLESEPEYARALGWVVLLMVYASLRADDVQAIRPETMEIIGSGFKAKLGRTKTTGPDRRCKEVYIFVKRDVGLSGQDWLVTGFELWEKYKQPRDFLVLEANGDWTAPTNKGVDSSGVALYMRSVLSRLGTPKRISGSYRLNEHRGLLPDGAYRMYTGHSPRNFLASVAAAIGVRKEDIDYLGRWLISRLSGAGDYIRTSREVVHRVQETVCRALLEGVGGQYHEDEALSMLKSYVDGLGTSGSLARRQRDILRRGDGQRHLGLTWPAFTPALEDPDSSAEDLVEAPGFSASKYFITTSSKTGLRRLHLNGPCHVKHYHCSSVDFVDQVNLEDIDSICRDCKHRLRREAGQEAVEDFKTLVYSATSELPCKSVEAEMLALVATADSDLQYVLQEAAAPLRVQYQVVQVHTTRRRFQAIADTRAEARTAARDFNLDHNSAEGRAQIASVVAAWELAKEFSAKEVELKAEAKVMGHKKVLQVQERQAMLRAVTTVYGKLNEAETPSAEYLASKAEECEENEPTASSLDQISSKKDKQVESLQSTVDSSGHLRVTKTIQKLEMPHNSEAYRRVMKVEAYAWLCMSARFKAKSWLQGLKLETFTKFVEYWLAVTVAPGKGCPPGEALEQVVADPSLKETWFTTPLALHVAEQPRKYRKGDGKDLTQDAVWQDIFRLVQRPNTVFITRAVFVKASQLAAEAGNAFLWEHPEHLGVAADGVVPSSIWSWPEILDLLVRFKAVTFAIFQCMFGAQTSKPTRFLSNLARFQRAPPPHATLPCLDSHHRYFGPLPKSCPHGRHDSLVGKDPVSRQWRTAASAAYPPKLCQFLAEAIASSQSLAPRAATAQGRDAVAPSAFAARFLAKEGLMTKDELRALHQLLPKVLTRYVCQISPKFSFSAVSLFHGIRTTMHRDSRNAPFPNMVAPITSFKGGQIWVEDCHGSVPEMTPDGLKVGKDLEVAKGPVIFDAYKAFHFTRAWEGERLVVVAYVTDHLDTLKDGEKQVLERQGFQLPAQEAETSEAIELEFGAPHGSAPPGAEPAFKPELCGNRGLPLQAEWEGKQICQMCMEFVGRNVSSPKELCEKLAAGEVTETPFCDEEMQQLREKWCRRVGGDDWKHCMEIPKGQPFLLKAVARTAELMGDPDWASITEGTDNFCTGVPIGFGEALPRLPQVFEPKAKWRKFDEDLPEWDRSNYASASLNSQQLLEKFREEVELGRMEASTHGALKQRYGEENLRVASMGAIQKPDGSVRPVHDGTHGVHVNQAIPHNLLSVPGPGELALLVRQSQEQFETPFALAGDVAAAHRLVLVRERDWGLLACRAEAGSDTVFVNRVGTFGISSASFWWARLFGIIGRMVGRAMLNHFFFQLVFVDDLHANFFGTTSTGPASNLGLRPCASCLREAGSGWELASAGKRRSSRLCIWALLAQRFLPITPACAFVPASAWVWLSFCWPSASVSLPWAPRAVAAQRKSRLSSRTLPSRPVSKSVNSVAVTVVSGTASTTTTIGARAVSLLGTWQSTTGEWRLPRPLSPQRRPTPRYPLVSPLCVWSSASEKISQGRLLRSTGGNNPQLREMMGRSMELTLNLMADVQLLFNMSQDAHGRSDQDQGGFSRGQQVSLIYPGVSRSSDSASSGEGVTLTPENAEAFLARLDARPTCPSGHPLLSFGSPEPNWWCSVCKREFATRRLLWGCRVCDFDICGNCLANQRSGPTISPAPSQEADQDATPSDAKAWPSIKLLRASGFLTGNDMFPDDLRLALDVNGRNLSVLGSSRAPELKGRARYGGRNSLHAILASRARYGGRNSLHAILARVVQIAFIDYELDYAARLVGLSKVRGDWLVQWIKSARESKYVVQTKKFAEFLGRLGFVSRVVYWLKPHLAPLYAWSSATHRCSVGKLPDTVILTLLYIEEALVAKDYKVSPSRVDLSDKPLFFTDAKCKDGLVVLGGWDATCPLGRSRWFSIKVRPHEAPYLFDEEQKSQWASASAELLATLAALYLFGHLGESTRVRQLPVVFSAVTDNKGNESLSKKQSATKWPLMLINMQLSHLLALSKIRLALNWRPRGENQLADDLTNSRFSSFNPEFRCFSSFSDLPLELLSKLWETKSQFDALRHSTSQQGGKGAGKGPKRWGDGKGYGQWKYQRTDKGDKGQGGKSGFKGARLPTKGKFDSGKGGFPNKSLVLQGGKGETPMPAALRGGVPNDEHGDPLCFGFNLGQCKDAPLGADAHGADMYVVTQVASGSIPFLSTRAQARQPERTPRCKGRRMTALPRWTRRPALLRPRVAHKRARRERQQPWGRVEIVLPIFVNKTIFPLLRPPHFHLRRVILARRGLDKRNVLRSVGVDNVRMARRKGKIIQLDLLLLSHQGLLWKWLGSPGLAAVWLAPPCGTSSRAKEIPLPWEDEPHPLRSVEYPEGLPGLGPSDAERVAKANELYRLTARIWDFCCEKALSEQAIVVQCDFCMMGGSRLKRTALLCNNDLITGLAVTCDGSHEHLPWDVREGVLATKLETAYPHQFCKHFVSLLLQHLSQGGNDTKTKKAASFQVIPEFCRRTRWTVPGQLRKAPGAPALRVTPLLSSATDVLVEVPWNPQEFVAKARLAGHPRHLCLGVPPALRKAILACSKQPAAKVIETRAAQSRRWLQRAQELQLAENDFKAKLPEHIRGSLRNKRILLFKEMLEASHYADKAVADDLAQGFDLVGHLDLPAGWSTDFRPAFLSLKDLSQLTQETNHQVIKEVEDSSQFLEELWQKSLDEVSKGWSAGPFREQVDDLSQSHINEAFGSMGKIELHDVETIAASAILFLRHAGQGLLGKTIDLKSAYRQLPLSEEALNMAYVAVKDPSSGEVRFFRLLCLPFGAVAAVHAFIRVSLAICHIGNTFWHLPWSSFYDDFTLLSTRQLAPSAEASACFLPDLLGFEFDRDGDKAPPFQEVFRSLGVELDLTDSSKQIFRIQNTAERTKSLIEDLAAFQEQGASSPKTWNPMRGRLHFVAGRLSGRLPKGFMRRISDIINAPAYVRRQNQASLCAALQGLRHYIAEASPRTVRAQTSETVYAFTDASQEGLQGLEMGLGAVLFNQEGQILCWFGIVLPHDLAEKLLQGKSKVINELESIAVLLLFILAREFLRGKHVMCYLDNEAARITLLKLTSDSEALTLLSNACALLEQELEMIPFYARVPSKSNVADAPSRLDFTGLPHNCRFQDQVLLAEMAKLVNSLEVLDFPSWSSKDFICWRCNCTKQDMKKFQDQDWERLYEDIEQFYNANETQDRLPKLIPSMLREEQKGKLKEATMVRAAEALNGVYVNLSADTWSVEAFRWHAHPLGALRRMEELPPELVLPDSSSASASIRWQIFLQRLAFQQFQYMDRLVFQMLFWKNLLKRIYMQLLWCFRYNNGAFGSCIFGRCFTRQCQGGAKCIFFLFAFAVTVGTGFYKANRGQSFIVGFELFMFLDAFAVLARQPSGPLTAPVNVLKALRWIKKLFELPWPDLASPMFRALEARRPGPRRESVPFPAAFIAFLEAVVIQGDIFPRFYRLFSGAILTCIYASLRWSDAQSVLWDAIFLDIDTLRSTAVRTKVSTQGMPFAIWREGIQASSGFSWVDHWVWLLGEVFSEVREVLPDFTPDVLFFSWQDGMFEPLSYAASLRALRELLQKSGLFGASQIQEFTLHSAKATVLSMAIQLNVSEFLRAFQGHHRMTKLYSRDDVHYALQVQRSVLDALRSGWLPRITMLRGAAPPVQQPACRNGTAIIFGDWCCAAGVLLCRNELNGASGVNSFVRTGSYAFGRLQAVCTTLGTQLKTCCRPAAFVPLDWNQWLFSPLAGAFANVPQHKLPCFVPETRLANWASALSVADSFDVVEDDMPALLASFDIPSELHAVIGNFTPKLFGLVATDLTDLNHFLASLELASYSEDEFVVRAKIRRLWQHCSAPEVPAENPAVNATQPLSTTSSTSTWAETFPPKLDAAVVRSFRDRFEKSYPSEILDSESMPSSRLLALAHRYVKNKEWQWIPWAWRMSQAQLDASQLQRPSKLPKLDNLFVDEVPVRDLPHGNNPASEGILRSVLSIHSNAIALVEGAHLGVLRLYEKRFLKLALQRFENGSGLRSVNVQEAMNADRRAWEVIGDLLAHGWQLDDAISEVVEVRNELSSMLQARPWIPKFEPSRGKGGFKGKTAPLAVGSIVQLSTGQLLTDYHVMWLQLLQSPHNSCVQATFLQGRLYLRAAILRREHVVQSTDSSAYLNFGYRSGTQEIHSSWSLQLDYYIGRAYGSADTPNEPHDLQYRRRLELHAVSAKLQETRASLALAQQAYTDLRPASRILPCARDDYLSITNNENDRVEAYGPAKPLDFRLRPQATAIQATQAVISAFSFRHIKAPAMLFLPALALLFMQNPALGMLLNSQQGRHTAYDVCLGELANTQPPQPRKVSKPLRHLCNGQERRKFALASVCAAPDASLAILLVFGYRFSCIFALTRGEARPLNMRRSFKAFGASVQNTRKSALTSVRSSRRQPGHPAFGYRFSCIFALTRGEARIMHFCLERCGQARPFALKRPVCANSDILRNAQAYLLSTHGHSLRVTDYWSASDLRWNFAQSASHQPPPRSARFQPPPSAISHRPGRPASARKAFSSLVGKKHIPGTSHNIVVEFLRVTLPTNPPVKPSGPALATPTALALASERICARGQTCPCVTWAGFSQYGPQAPRPGTFLAGARLGFANSHIPRRVWADSRPRLHLPCGSVNCARLICCLPAYATDGL</sequence>
<evidence type="ECO:0000313" key="2">
    <source>
        <dbReference type="EMBL" id="CAE7222233.1"/>
    </source>
</evidence>
<dbReference type="InterPro" id="IPR052055">
    <property type="entry name" value="Hepadnavirus_pol/RT"/>
</dbReference>
<reference evidence="2" key="1">
    <citation type="submission" date="2021-02" db="EMBL/GenBank/DDBJ databases">
        <authorList>
            <person name="Dougan E. K."/>
            <person name="Rhodes N."/>
            <person name="Thang M."/>
            <person name="Chan C."/>
        </authorList>
    </citation>
    <scope>NUCLEOTIDE SEQUENCE</scope>
</reference>